<sequence length="213" mass="23601">MERRAIKIHAPMNKKIVLKIIPGHFATSNSHVNLYIDLTTMKTRQKEAAEAAKQMAKQYVNSVVVDTIVCLDGCEVIGAFMAQELSGAGIRSMNAHQTIYIINPEFNTNGQMIFRENIQPAVYGKHILLLAASATTGDTLKKSLDCIQYYGGIIQGISSIFSAVDQVDNVPVYSIFHAKDLPDYQSYTIGECPMCQSKQRLEAIVDGYGYMKL</sequence>
<dbReference type="InterPro" id="IPR029057">
    <property type="entry name" value="PRTase-like"/>
</dbReference>
<dbReference type="CDD" id="cd06223">
    <property type="entry name" value="PRTases_typeI"/>
    <property type="match status" value="1"/>
</dbReference>
<dbReference type="AlphaFoldDB" id="A0A839K3Y0"/>
<comment type="caution">
    <text evidence="1">The sequence shown here is derived from an EMBL/GenBank/DDBJ whole genome shotgun (WGS) entry which is preliminary data.</text>
</comment>
<name>A0A839K3Y0_9FIRM</name>
<dbReference type="InterPro" id="IPR000836">
    <property type="entry name" value="PRTase_dom"/>
</dbReference>
<dbReference type="GO" id="GO:0016757">
    <property type="term" value="F:glycosyltransferase activity"/>
    <property type="evidence" value="ECO:0007669"/>
    <property type="project" value="UniProtKB-KW"/>
</dbReference>
<dbReference type="Gene3D" id="3.40.50.2020">
    <property type="match status" value="1"/>
</dbReference>
<organism evidence="1 2">
    <name type="scientific">Variimorphobacter saccharofermentans</name>
    <dbReference type="NCBI Taxonomy" id="2755051"/>
    <lineage>
        <taxon>Bacteria</taxon>
        <taxon>Bacillati</taxon>
        <taxon>Bacillota</taxon>
        <taxon>Clostridia</taxon>
        <taxon>Lachnospirales</taxon>
        <taxon>Lachnospiraceae</taxon>
        <taxon>Variimorphobacter</taxon>
    </lineage>
</organism>
<evidence type="ECO:0000313" key="1">
    <source>
        <dbReference type="EMBL" id="MBB2184336.1"/>
    </source>
</evidence>
<keyword evidence="1" id="KW-0808">Transferase</keyword>
<proteinExistence type="predicted"/>
<gene>
    <name evidence="1" type="ORF">H0486_15755</name>
</gene>
<evidence type="ECO:0000313" key="2">
    <source>
        <dbReference type="Proteomes" id="UP000574276"/>
    </source>
</evidence>
<dbReference type="SUPFAM" id="SSF53271">
    <property type="entry name" value="PRTase-like"/>
    <property type="match status" value="1"/>
</dbReference>
<dbReference type="EMBL" id="JACEGA010000001">
    <property type="protein sequence ID" value="MBB2184336.1"/>
    <property type="molecule type" value="Genomic_DNA"/>
</dbReference>
<protein>
    <submittedName>
        <fullName evidence="1">Orotate phosphoribosyltransferase</fullName>
    </submittedName>
</protein>
<keyword evidence="2" id="KW-1185">Reference proteome</keyword>
<keyword evidence="1" id="KW-0328">Glycosyltransferase</keyword>
<dbReference type="Proteomes" id="UP000574276">
    <property type="component" value="Unassembled WGS sequence"/>
</dbReference>
<accession>A0A839K3Y0</accession>
<dbReference type="RefSeq" id="WP_228353916.1">
    <property type="nucleotide sequence ID" value="NZ_JACEGA010000001.1"/>
</dbReference>
<reference evidence="1 2" key="1">
    <citation type="submission" date="2020-07" db="EMBL/GenBank/DDBJ databases">
        <title>Characterization and genome sequencing of isolate MD1, a novel member within the family Lachnospiraceae.</title>
        <authorList>
            <person name="Rettenmaier R."/>
            <person name="Di Bello L."/>
            <person name="Zinser C."/>
            <person name="Scheitz K."/>
            <person name="Liebl W."/>
            <person name="Zverlov V."/>
        </authorList>
    </citation>
    <scope>NUCLEOTIDE SEQUENCE [LARGE SCALE GENOMIC DNA]</scope>
    <source>
        <strain evidence="1 2">MD1</strain>
    </source>
</reference>